<dbReference type="EMBL" id="JAYGOJ010000008">
    <property type="protein sequence ID" value="MEA9434781.1"/>
    <property type="molecule type" value="Genomic_DNA"/>
</dbReference>
<keyword evidence="7" id="KW-1005">Bacterial flagellum biogenesis</keyword>
<dbReference type="GO" id="GO:0009288">
    <property type="term" value="C:bacterial-type flagellum"/>
    <property type="evidence" value="ECO:0007669"/>
    <property type="project" value="InterPro"/>
</dbReference>
<gene>
    <name evidence="14" type="primary">fliJ</name>
    <name evidence="11" type="ORF">C1C91_02165</name>
    <name evidence="18" type="ORF">JC965_12135</name>
    <name evidence="13" type="ORF">KAM348_15070</name>
    <name evidence="14" type="ORF">KAM351_20080</name>
    <name evidence="16" type="ORF">N5I07_06805</name>
    <name evidence="15" type="ORF">N5I20_01300</name>
    <name evidence="19" type="ORF">OJY61_01210</name>
    <name evidence="20" type="ORF">P5S46_05630</name>
    <name evidence="17" type="ORF">VCX44_02855</name>
    <name evidence="12" type="ORF">WP2W18E01_37680</name>
</gene>
<keyword evidence="4" id="KW-0813">Transport</keyword>
<name>A0A0A5N4U0_AERCA</name>
<dbReference type="InterPro" id="IPR012823">
    <property type="entry name" value="Flagell_FliJ"/>
</dbReference>
<dbReference type="GO" id="GO:0006935">
    <property type="term" value="P:chemotaxis"/>
    <property type="evidence" value="ECO:0007669"/>
    <property type="project" value="UniProtKB-KW"/>
</dbReference>
<dbReference type="EMBL" id="JAOCFT010000001">
    <property type="protein sequence ID" value="MDH1897276.1"/>
    <property type="molecule type" value="Genomic_DNA"/>
</dbReference>
<dbReference type="EMBL" id="CP065937">
    <property type="protein sequence ID" value="QQA63098.1"/>
    <property type="molecule type" value="Genomic_DNA"/>
</dbReference>
<evidence type="ECO:0000313" key="15">
    <source>
        <dbReference type="EMBL" id="MDH1503697.1"/>
    </source>
</evidence>
<reference evidence="11" key="1">
    <citation type="journal article" date="2019" name="J Environ">
        <title>Genetic characterization and potential molecular dissemination mechanism of tet (31) gene in Aeromonas caviae from an oxytetracycline wastewater treatment system.</title>
        <authorList>
            <person name="Shi Y."/>
            <person name="Tian Z."/>
            <person name="Leclercq S.O."/>
            <person name="Zhang H."/>
            <person name="Yang M."/>
            <person name="Zhang Y."/>
        </authorList>
    </citation>
    <scope>NUCLEOTIDE SEQUENCE</scope>
    <source>
        <strain evidence="11">T25-39</strain>
    </source>
</reference>
<comment type="subcellular location">
    <subcellularLocation>
        <location evidence="1">Cell membrane</location>
        <topology evidence="1">Peripheral membrane protein</topology>
        <orientation evidence="1">Cytoplasmic side</orientation>
    </subcellularLocation>
</comment>
<comment type="similarity">
    <text evidence="2">Belongs to the FliJ family.</text>
</comment>
<dbReference type="GO" id="GO:0071973">
    <property type="term" value="P:bacterial-type flagellum-dependent cell motility"/>
    <property type="evidence" value="ECO:0007669"/>
    <property type="project" value="InterPro"/>
</dbReference>
<dbReference type="Proteomes" id="UP000887009">
    <property type="component" value="Unassembled WGS sequence"/>
</dbReference>
<evidence type="ECO:0000313" key="11">
    <source>
        <dbReference type="EMBL" id="AXB04006.1"/>
    </source>
</evidence>
<dbReference type="Proteomes" id="UP001218423">
    <property type="component" value="Chromosome"/>
</dbReference>
<dbReference type="EMBL" id="AP021927">
    <property type="protein sequence ID" value="BBQ32186.1"/>
    <property type="molecule type" value="Genomic_DNA"/>
</dbReference>
<evidence type="ECO:0000256" key="5">
    <source>
        <dbReference type="ARBA" id="ARBA00022475"/>
    </source>
</evidence>
<evidence type="ECO:0000313" key="19">
    <source>
        <dbReference type="EMBL" id="UZC86600.1"/>
    </source>
</evidence>
<keyword evidence="8" id="KW-0653">Protein transport</keyword>
<evidence type="ECO:0000256" key="1">
    <source>
        <dbReference type="ARBA" id="ARBA00004413"/>
    </source>
</evidence>
<accession>A0A0A5N4U0</accession>
<dbReference type="Proteomes" id="UP001304847">
    <property type="component" value="Unassembled WGS sequence"/>
</dbReference>
<evidence type="ECO:0000313" key="18">
    <source>
        <dbReference type="EMBL" id="QQA63098.1"/>
    </source>
</evidence>
<evidence type="ECO:0000313" key="23">
    <source>
        <dbReference type="Proteomes" id="UP001304847"/>
    </source>
</evidence>
<protein>
    <recommendedName>
        <fullName evidence="3">Flagellar FliJ protein</fullName>
    </recommendedName>
</protein>
<dbReference type="EMBL" id="CP025706">
    <property type="protein sequence ID" value="AXB04006.1"/>
    <property type="molecule type" value="Genomic_DNA"/>
</dbReference>
<sequence>MSKGLTLLASRLEEAEQQAAMALAKAQQDLKLFMDQQNALNQYRQIYHQQWTERGLQGISPQQNSQYHAFINKLENAATQQYQGVLQVREALAECRTQWLEAQQRRKAVELLLEKKADKVRQKAQRQEQKMLDDYAILRRYHQSGL</sequence>
<evidence type="ECO:0000313" key="12">
    <source>
        <dbReference type="EMBL" id="BBQ32186.1"/>
    </source>
</evidence>
<keyword evidence="14" id="KW-0282">Flagellum</keyword>
<proteinExistence type="inferred from homology"/>
<dbReference type="NCBIfam" id="TIGR02473">
    <property type="entry name" value="flagell_FliJ"/>
    <property type="match status" value="1"/>
</dbReference>
<keyword evidence="14" id="KW-0966">Cell projection</keyword>
<evidence type="ECO:0000256" key="9">
    <source>
        <dbReference type="ARBA" id="ARBA00023136"/>
    </source>
</evidence>
<evidence type="ECO:0000256" key="3">
    <source>
        <dbReference type="ARBA" id="ARBA00020392"/>
    </source>
</evidence>
<dbReference type="Proteomes" id="UP001160758">
    <property type="component" value="Unassembled WGS sequence"/>
</dbReference>
<dbReference type="EMBL" id="CP110176">
    <property type="protein sequence ID" value="UZC86600.1"/>
    <property type="molecule type" value="Genomic_DNA"/>
</dbReference>
<evidence type="ECO:0000256" key="2">
    <source>
        <dbReference type="ARBA" id="ARBA00010004"/>
    </source>
</evidence>
<evidence type="ECO:0000256" key="7">
    <source>
        <dbReference type="ARBA" id="ARBA00022795"/>
    </source>
</evidence>
<evidence type="ECO:0000313" key="13">
    <source>
        <dbReference type="EMBL" id="GJA54084.1"/>
    </source>
</evidence>
<dbReference type="GO" id="GO:0015031">
    <property type="term" value="P:protein transport"/>
    <property type="evidence" value="ECO:0007669"/>
    <property type="project" value="UniProtKB-KW"/>
</dbReference>
<evidence type="ECO:0000256" key="8">
    <source>
        <dbReference type="ARBA" id="ARBA00022927"/>
    </source>
</evidence>
<dbReference type="Pfam" id="PF02050">
    <property type="entry name" value="FliJ"/>
    <property type="match status" value="1"/>
</dbReference>
<evidence type="ECO:0000313" key="16">
    <source>
        <dbReference type="EMBL" id="MDH1897276.1"/>
    </source>
</evidence>
<evidence type="ECO:0000313" key="17">
    <source>
        <dbReference type="EMBL" id="MEA9434781.1"/>
    </source>
</evidence>
<dbReference type="EMBL" id="BPNN01000025">
    <property type="protein sequence ID" value="GJA63397.1"/>
    <property type="molecule type" value="Genomic_DNA"/>
</dbReference>
<reference evidence="19" key="7">
    <citation type="submission" date="2023-04" db="EMBL/GenBank/DDBJ databases">
        <title>Whole Genome Sequence of Multi-drug resistant Aeromonas caviae as a gut pathogen in newborn.</title>
        <authorList>
            <person name="Jadhav S.V."/>
            <person name="Saroj S.D."/>
            <person name="Saha U.B."/>
            <person name="Sen S."/>
            <person name="Kher A."/>
        </authorList>
    </citation>
    <scope>NUCLEOTIDE SEQUENCE</scope>
    <source>
        <strain evidence="19">SVJ23</strain>
    </source>
</reference>
<keyword evidence="6" id="KW-0145">Chemotaxis</keyword>
<reference evidence="12 21" key="2">
    <citation type="submission" date="2019-12" db="EMBL/GenBank/DDBJ databases">
        <title>complete genome sequences of Aeromonas caviae str. WP2-W18-ESBL-01 isolated from wastewater treatment plant effluent.</title>
        <authorList>
            <person name="Sekizuka T."/>
            <person name="Itokawa K."/>
            <person name="Yatsu K."/>
            <person name="Inamine Y."/>
            <person name="Kuroda M."/>
        </authorList>
    </citation>
    <scope>NUCLEOTIDE SEQUENCE [LARGE SCALE GENOMIC DNA]</scope>
    <source>
        <strain evidence="12 21">WP2-W18-ESBL-01</strain>
    </source>
</reference>
<evidence type="ECO:0000313" key="14">
    <source>
        <dbReference type="EMBL" id="GJA63397.1"/>
    </source>
</evidence>
<evidence type="ECO:0000256" key="10">
    <source>
        <dbReference type="ARBA" id="ARBA00023225"/>
    </source>
</evidence>
<dbReference type="AlphaFoldDB" id="A0A0A5N4U0"/>
<evidence type="ECO:0000313" key="22">
    <source>
        <dbReference type="Proteomes" id="UP000886934"/>
    </source>
</evidence>
<dbReference type="Proteomes" id="UP001163285">
    <property type="component" value="Chromosome"/>
</dbReference>
<dbReference type="GeneID" id="48823295"/>
<dbReference type="EMBL" id="CP120942">
    <property type="protein sequence ID" value="WFF99055.1"/>
    <property type="molecule type" value="Genomic_DNA"/>
</dbReference>
<reference evidence="14" key="4">
    <citation type="submission" date="2021-07" db="EMBL/GenBank/DDBJ databases">
        <title>Draft genome sequence of carbapenem-resistant Aeromonas spp. in Japan.</title>
        <authorList>
            <person name="Maehana S."/>
            <person name="Suzuki M."/>
            <person name="Kitasato H."/>
        </authorList>
    </citation>
    <scope>NUCLEOTIDE SEQUENCE</scope>
    <source>
        <strain evidence="13">KAM348</strain>
        <strain evidence="14">KAM351</strain>
    </source>
</reference>
<reference evidence="17 23" key="8">
    <citation type="submission" date="2023-12" db="EMBL/GenBank/DDBJ databases">
        <title>Characterization of antibiotic resistance in Aeromonas spp. in hospital effluent.</title>
        <authorList>
            <person name="Negoseki B.R.S."/>
            <person name="Krul D."/>
            <person name="Siqueira A.C."/>
            <person name="Almeida M."/>
            <person name="Mesa D."/>
            <person name="Conte D."/>
            <person name="Dalla-Costa L.M."/>
        </authorList>
    </citation>
    <scope>NUCLEOTIDE SEQUENCE [LARGE SCALE GENOMIC DNA]</scope>
    <source>
        <strain evidence="17 23">36v</strain>
    </source>
</reference>
<dbReference type="OrthoDB" id="7063004at2"/>
<dbReference type="KEGG" id="acav:VI35_05900"/>
<evidence type="ECO:0000313" key="21">
    <source>
        <dbReference type="Proteomes" id="UP000515756"/>
    </source>
</evidence>
<keyword evidence="10" id="KW-1006">Bacterial flagellum protein export</keyword>
<evidence type="ECO:0000256" key="6">
    <source>
        <dbReference type="ARBA" id="ARBA00022500"/>
    </source>
</evidence>
<dbReference type="EMBL" id="BPNL01000013">
    <property type="protein sequence ID" value="GJA54084.1"/>
    <property type="molecule type" value="Genomic_DNA"/>
</dbReference>
<dbReference type="Proteomes" id="UP001161704">
    <property type="component" value="Unassembled WGS sequence"/>
</dbReference>
<dbReference type="Gene3D" id="1.10.287.1700">
    <property type="match status" value="1"/>
</dbReference>
<dbReference type="InterPro" id="IPR053716">
    <property type="entry name" value="Flag_assembly_chemotaxis_eff"/>
</dbReference>
<dbReference type="RefSeq" id="WP_039039911.1">
    <property type="nucleotide sequence ID" value="NZ_AP019195.1"/>
</dbReference>
<dbReference type="Proteomes" id="UP000266778">
    <property type="component" value="Chromosome"/>
</dbReference>
<keyword evidence="14" id="KW-0969">Cilium</keyword>
<reference evidence="18" key="3">
    <citation type="submission" date="2020-12" db="EMBL/GenBank/DDBJ databases">
        <title>GES Beta-lactamases isolated from hospital effluents in Brazil.</title>
        <authorList>
            <person name="Conte D."/>
            <person name="Mesa D."/>
            <person name="Palmeiro J.K."/>
            <person name="Dalla-Costa L.M."/>
        </authorList>
    </citation>
    <scope>NUCLEOTIDE SEQUENCE [LARGE SCALE GENOMIC DNA]</scope>
    <source>
        <strain evidence="18">Aero21</strain>
    </source>
</reference>
<dbReference type="GO" id="GO:0005886">
    <property type="term" value="C:plasma membrane"/>
    <property type="evidence" value="ECO:0007669"/>
    <property type="project" value="UniProtKB-SubCell"/>
</dbReference>
<dbReference type="Proteomes" id="UP000886934">
    <property type="component" value="Unassembled WGS sequence"/>
</dbReference>
<evidence type="ECO:0000313" key="20">
    <source>
        <dbReference type="EMBL" id="WFF99055.1"/>
    </source>
</evidence>
<keyword evidence="23" id="KW-1185">Reference proteome</keyword>
<dbReference type="GO" id="GO:0044781">
    <property type="term" value="P:bacterial-type flagellum organization"/>
    <property type="evidence" value="ECO:0007669"/>
    <property type="project" value="UniProtKB-KW"/>
</dbReference>
<organism evidence="14 22">
    <name type="scientific">Aeromonas caviae</name>
    <name type="common">Aeromonas punctata</name>
    <dbReference type="NCBI Taxonomy" id="648"/>
    <lineage>
        <taxon>Bacteria</taxon>
        <taxon>Pseudomonadati</taxon>
        <taxon>Pseudomonadota</taxon>
        <taxon>Gammaproteobacteria</taxon>
        <taxon>Aeromonadales</taxon>
        <taxon>Aeromonadaceae</taxon>
        <taxon>Aeromonas</taxon>
    </lineage>
</organism>
<dbReference type="InterPro" id="IPR052570">
    <property type="entry name" value="FliJ"/>
</dbReference>
<reference evidence="15" key="5">
    <citation type="submission" date="2022-09" db="EMBL/GenBank/DDBJ databases">
        <title>Intensive care unit water sources are persistently colonized with multi-drug resistant bacteria and are the site of extensive horizontal gene transfer of antibiotic resistance genes.</title>
        <authorList>
            <person name="Diorio-Toth L."/>
        </authorList>
    </citation>
    <scope>NUCLEOTIDE SEQUENCE</scope>
    <source>
        <strain evidence="15">GD03710</strain>
        <strain evidence="16">GD03796</strain>
    </source>
</reference>
<evidence type="ECO:0000256" key="4">
    <source>
        <dbReference type="ARBA" id="ARBA00022448"/>
    </source>
</evidence>
<reference evidence="20" key="6">
    <citation type="submission" date="2023-03" db="EMBL/GenBank/DDBJ databases">
        <title>Aeromonas caviae strain AC1520.</title>
        <authorList>
            <person name="Xie T."/>
            <person name="Zhang Q."/>
            <person name="Deng J."/>
            <person name="Li X."/>
        </authorList>
    </citation>
    <scope>NUCLEOTIDE SEQUENCE</scope>
    <source>
        <strain evidence="20">AC1520</strain>
    </source>
</reference>
<keyword evidence="5" id="KW-1003">Cell membrane</keyword>
<dbReference type="PANTHER" id="PTHR38786:SF1">
    <property type="entry name" value="FLAGELLAR FLIJ PROTEIN"/>
    <property type="match status" value="1"/>
</dbReference>
<keyword evidence="9" id="KW-0472">Membrane</keyword>
<dbReference type="Proteomes" id="UP000515756">
    <property type="component" value="Chromosome"/>
</dbReference>
<dbReference type="EMBL" id="JAOCIZ010000003">
    <property type="protein sequence ID" value="MDH1503697.1"/>
    <property type="molecule type" value="Genomic_DNA"/>
</dbReference>
<dbReference type="PANTHER" id="PTHR38786">
    <property type="entry name" value="FLAGELLAR FLIJ PROTEIN"/>
    <property type="match status" value="1"/>
</dbReference>